<evidence type="ECO:0000313" key="12">
    <source>
        <dbReference type="EMBL" id="KAG0258054.1"/>
    </source>
</evidence>
<feature type="non-terminal residue" evidence="12">
    <location>
        <position position="486"/>
    </location>
</feature>
<feature type="domain" description="ArnT-like N-terminal" evidence="11">
    <location>
        <begin position="56"/>
        <end position="102"/>
    </location>
</feature>
<feature type="compositionally biased region" description="Polar residues" evidence="9">
    <location>
        <begin position="276"/>
        <end position="286"/>
    </location>
</feature>
<keyword evidence="6 10" id="KW-0812">Transmembrane</keyword>
<feature type="region of interest" description="Disordered" evidence="9">
    <location>
        <begin position="276"/>
        <end position="304"/>
    </location>
</feature>
<dbReference type="InterPro" id="IPR003342">
    <property type="entry name" value="ArnT-like_N"/>
</dbReference>
<evidence type="ECO:0000256" key="8">
    <source>
        <dbReference type="ARBA" id="ARBA00023136"/>
    </source>
</evidence>
<evidence type="ECO:0000256" key="7">
    <source>
        <dbReference type="ARBA" id="ARBA00022989"/>
    </source>
</evidence>
<comment type="caution">
    <text evidence="12">The sequence shown here is derived from an EMBL/GenBank/DDBJ whole genome shotgun (WGS) entry which is preliminary data.</text>
</comment>
<evidence type="ECO:0000256" key="5">
    <source>
        <dbReference type="ARBA" id="ARBA00022679"/>
    </source>
</evidence>
<evidence type="ECO:0000256" key="10">
    <source>
        <dbReference type="SAM" id="Phobius"/>
    </source>
</evidence>
<keyword evidence="4" id="KW-0328">Glycosyltransferase</keyword>
<evidence type="ECO:0000256" key="4">
    <source>
        <dbReference type="ARBA" id="ARBA00022676"/>
    </source>
</evidence>
<evidence type="ECO:0000256" key="9">
    <source>
        <dbReference type="SAM" id="MobiDB-lite"/>
    </source>
</evidence>
<protein>
    <recommendedName>
        <fullName evidence="11">ArnT-like N-terminal domain-containing protein</fullName>
    </recommendedName>
</protein>
<dbReference type="Pfam" id="PF02366">
    <property type="entry name" value="PMT"/>
    <property type="match status" value="2"/>
</dbReference>
<gene>
    <name evidence="12" type="ORF">BG011_003567</name>
</gene>
<dbReference type="GO" id="GO:0000030">
    <property type="term" value="F:mannosyltransferase activity"/>
    <property type="evidence" value="ECO:0007669"/>
    <property type="project" value="InterPro"/>
</dbReference>
<comment type="pathway">
    <text evidence="2">Protein modification; protein glycosylation.</text>
</comment>
<comment type="similarity">
    <text evidence="3">Belongs to the glycosyltransferase 39 family.</text>
</comment>
<dbReference type="AlphaFoldDB" id="A0A9P6U3J0"/>
<dbReference type="EMBL" id="JAAAJA010000235">
    <property type="protein sequence ID" value="KAG0258054.1"/>
    <property type="molecule type" value="Genomic_DNA"/>
</dbReference>
<dbReference type="InterPro" id="IPR027005">
    <property type="entry name" value="PMT-like"/>
</dbReference>
<keyword evidence="5" id="KW-0808">Transferase</keyword>
<keyword evidence="13" id="KW-1185">Reference proteome</keyword>
<dbReference type="GO" id="GO:0006493">
    <property type="term" value="P:protein O-linked glycosylation"/>
    <property type="evidence" value="ECO:0007669"/>
    <property type="project" value="InterPro"/>
</dbReference>
<name>A0A9P6U3J0_9FUNG</name>
<dbReference type="Gene3D" id="6.10.250.3260">
    <property type="match status" value="1"/>
</dbReference>
<feature type="transmembrane region" description="Helical" evidence="10">
    <location>
        <begin position="79"/>
        <end position="100"/>
    </location>
</feature>
<evidence type="ECO:0000256" key="6">
    <source>
        <dbReference type="ARBA" id="ARBA00022692"/>
    </source>
</evidence>
<feature type="transmembrane region" description="Helical" evidence="10">
    <location>
        <begin position="107"/>
        <end position="126"/>
    </location>
</feature>
<evidence type="ECO:0000313" key="13">
    <source>
        <dbReference type="Proteomes" id="UP000726737"/>
    </source>
</evidence>
<evidence type="ECO:0000256" key="2">
    <source>
        <dbReference type="ARBA" id="ARBA00004922"/>
    </source>
</evidence>
<feature type="region of interest" description="Disordered" evidence="9">
    <location>
        <begin position="332"/>
        <end position="364"/>
    </location>
</feature>
<feature type="domain" description="ArnT-like N-terminal" evidence="11">
    <location>
        <begin position="103"/>
        <end position="158"/>
    </location>
</feature>
<dbReference type="GO" id="GO:0016020">
    <property type="term" value="C:membrane"/>
    <property type="evidence" value="ECO:0007669"/>
    <property type="project" value="InterPro"/>
</dbReference>
<dbReference type="PANTHER" id="PTHR10050">
    <property type="entry name" value="DOLICHYL-PHOSPHATE-MANNOSE--PROTEIN MANNOSYLTRANSFERASE"/>
    <property type="match status" value="1"/>
</dbReference>
<dbReference type="OrthoDB" id="292747at2759"/>
<organism evidence="12 13">
    <name type="scientific">Mortierella polycephala</name>
    <dbReference type="NCBI Taxonomy" id="41804"/>
    <lineage>
        <taxon>Eukaryota</taxon>
        <taxon>Fungi</taxon>
        <taxon>Fungi incertae sedis</taxon>
        <taxon>Mucoromycota</taxon>
        <taxon>Mortierellomycotina</taxon>
        <taxon>Mortierellomycetes</taxon>
        <taxon>Mortierellales</taxon>
        <taxon>Mortierellaceae</taxon>
        <taxon>Mortierella</taxon>
    </lineage>
</organism>
<evidence type="ECO:0000256" key="3">
    <source>
        <dbReference type="ARBA" id="ARBA00007222"/>
    </source>
</evidence>
<dbReference type="GO" id="GO:0012505">
    <property type="term" value="C:endomembrane system"/>
    <property type="evidence" value="ECO:0007669"/>
    <property type="project" value="UniProtKB-SubCell"/>
</dbReference>
<accession>A0A9P6U3J0</accession>
<reference evidence="12" key="1">
    <citation type="journal article" date="2020" name="Fungal Divers.">
        <title>Resolving the Mortierellaceae phylogeny through synthesis of multi-gene phylogenetics and phylogenomics.</title>
        <authorList>
            <person name="Vandepol N."/>
            <person name="Liber J."/>
            <person name="Desiro A."/>
            <person name="Na H."/>
            <person name="Kennedy M."/>
            <person name="Barry K."/>
            <person name="Grigoriev I.V."/>
            <person name="Miller A.N."/>
            <person name="O'Donnell K."/>
            <person name="Stajich J.E."/>
            <person name="Bonito G."/>
        </authorList>
    </citation>
    <scope>NUCLEOTIDE SEQUENCE</scope>
    <source>
        <strain evidence="12">KOD948</strain>
    </source>
</reference>
<keyword evidence="7 10" id="KW-1133">Transmembrane helix</keyword>
<sequence>ENAAAKLKAKTDGVKVNLKRQPAQPREARFISIKNNIPVTLNPIPYDTGVSKLTAADYMGSFNFDQISDRYNPGEIPYIVMRACSALMGALCAPMVYVTLKTTRPFATAWWGWLMMTGVAVAGAMATKLNGILTMLTIGMLVSWNICDLAINSSISRSHQPAYLQSAQAEYDLNMLSHSFRHGLVSSYIEDQQADPVWSDIVFGSVVQLQSETRSTVYMHSFRKMWEDTSIDKEVIIPDRVQKQRHRQQVAGYEYSDLNTHWIVIRAIVSRQSISGVSKRNANTDTNPDKDKHMSDDDEMDNGGEIPHITAIPEARRYDPVAPRSYASVVGRATDERHSEVSASGQATTFDNADNGNRGDDDDRSWWVTEVVEDTGPAWLRTLQSPFKGSGQDTYDTMHIAPVKALETAFRLRLIAKGVTYMQQGTLMSSGTDGGEGRRELSCLKVQQQEGQDRNVVLSESIIWRMTLNDHDYLPTDTESWHDDCR</sequence>
<feature type="compositionally biased region" description="Polar residues" evidence="9">
    <location>
        <begin position="341"/>
        <end position="350"/>
    </location>
</feature>
<proteinExistence type="inferred from homology"/>
<comment type="subcellular location">
    <subcellularLocation>
        <location evidence="1">Endomembrane system</location>
        <topology evidence="1">Multi-pass membrane protein</topology>
    </subcellularLocation>
</comment>
<keyword evidence="8 10" id="KW-0472">Membrane</keyword>
<dbReference type="Gene3D" id="2.80.10.50">
    <property type="match status" value="1"/>
</dbReference>
<evidence type="ECO:0000256" key="1">
    <source>
        <dbReference type="ARBA" id="ARBA00004127"/>
    </source>
</evidence>
<dbReference type="Proteomes" id="UP000726737">
    <property type="component" value="Unassembled WGS sequence"/>
</dbReference>
<evidence type="ECO:0000259" key="11">
    <source>
        <dbReference type="Pfam" id="PF02366"/>
    </source>
</evidence>